<proteinExistence type="inferred from homology"/>
<dbReference type="InterPro" id="IPR014721">
    <property type="entry name" value="Ribsml_uS5_D2-typ_fold_subgr"/>
</dbReference>
<dbReference type="Pfam" id="PF00204">
    <property type="entry name" value="DNA_gyraseB"/>
    <property type="match status" value="1"/>
</dbReference>
<dbReference type="PROSITE" id="PS50880">
    <property type="entry name" value="TOPRIM"/>
    <property type="match status" value="1"/>
</dbReference>
<dbReference type="SMART" id="SM00387">
    <property type="entry name" value="HATPase_c"/>
    <property type="match status" value="1"/>
</dbReference>
<dbReference type="InterPro" id="IPR013760">
    <property type="entry name" value="Topo_IIA-like_dom_sf"/>
</dbReference>
<dbReference type="PANTHER" id="PTHR45866">
    <property type="entry name" value="DNA GYRASE/TOPOISOMERASE SUBUNIT B"/>
    <property type="match status" value="1"/>
</dbReference>
<dbReference type="PRINTS" id="PR01159">
    <property type="entry name" value="DNAGYRASEB"/>
</dbReference>
<evidence type="ECO:0000256" key="7">
    <source>
        <dbReference type="ARBA" id="ARBA00022840"/>
    </source>
</evidence>
<keyword evidence="5" id="KW-0479">Metal-binding</keyword>
<organism evidence="13 14">
    <name type="scientific">Calditerrivibrio nitroreducens</name>
    <dbReference type="NCBI Taxonomy" id="477976"/>
    <lineage>
        <taxon>Bacteria</taxon>
        <taxon>Pseudomonadati</taxon>
        <taxon>Deferribacterota</taxon>
        <taxon>Deferribacteres</taxon>
        <taxon>Deferribacterales</taxon>
        <taxon>Calditerrivibrionaceae</taxon>
    </lineage>
</organism>
<dbReference type="SUPFAM" id="SSF55874">
    <property type="entry name" value="ATPase domain of HSP90 chaperone/DNA topoisomerase II/histidine kinase"/>
    <property type="match status" value="1"/>
</dbReference>
<dbReference type="NCBIfam" id="NF011501">
    <property type="entry name" value="PRK14939.1"/>
    <property type="match status" value="1"/>
</dbReference>
<evidence type="ECO:0000256" key="10">
    <source>
        <dbReference type="ARBA" id="ARBA00023125"/>
    </source>
</evidence>
<dbReference type="GO" id="GO:0003918">
    <property type="term" value="F:DNA topoisomerase type II (double strand cut, ATP-hydrolyzing) activity"/>
    <property type="evidence" value="ECO:0007669"/>
    <property type="project" value="UniProtKB-EC"/>
</dbReference>
<evidence type="ECO:0000256" key="9">
    <source>
        <dbReference type="ARBA" id="ARBA00023029"/>
    </source>
</evidence>
<keyword evidence="10" id="KW-0238">DNA-binding</keyword>
<dbReference type="Proteomes" id="UP000242881">
    <property type="component" value="Unassembled WGS sequence"/>
</dbReference>
<dbReference type="Pfam" id="PF01751">
    <property type="entry name" value="Toprim"/>
    <property type="match status" value="1"/>
</dbReference>
<dbReference type="SMART" id="SM00433">
    <property type="entry name" value="TOP2c"/>
    <property type="match status" value="1"/>
</dbReference>
<dbReference type="GO" id="GO:0003677">
    <property type="term" value="F:DNA binding"/>
    <property type="evidence" value="ECO:0007669"/>
    <property type="project" value="UniProtKB-KW"/>
</dbReference>
<dbReference type="SUPFAM" id="SSF54211">
    <property type="entry name" value="Ribosomal protein S5 domain 2-like"/>
    <property type="match status" value="1"/>
</dbReference>
<dbReference type="PROSITE" id="PS00177">
    <property type="entry name" value="TOPOISOMERASE_II"/>
    <property type="match status" value="1"/>
</dbReference>
<name>A0A2J6WM62_9BACT</name>
<comment type="similarity">
    <text evidence="3">Belongs to the type II topoisomerase GyrB family.</text>
</comment>
<comment type="caution">
    <text evidence="13">The sequence shown here is derived from an EMBL/GenBank/DDBJ whole genome shotgun (WGS) entry which is preliminary data.</text>
</comment>
<reference evidence="13 14" key="1">
    <citation type="submission" date="2018-01" db="EMBL/GenBank/DDBJ databases">
        <title>Metagenomic assembled genomes from two thermal pools in the Uzon Caldera, Kamchatka, Russia.</title>
        <authorList>
            <person name="Wilkins L."/>
            <person name="Ettinger C."/>
        </authorList>
    </citation>
    <scope>NUCLEOTIDE SEQUENCE [LARGE SCALE GENOMIC DNA]</scope>
    <source>
        <strain evidence="13">ZAV-05</strain>
    </source>
</reference>
<dbReference type="PRINTS" id="PR00418">
    <property type="entry name" value="TPI2FAMILY"/>
</dbReference>
<dbReference type="AlphaFoldDB" id="A0A2J6WM62"/>
<dbReference type="EC" id="5.6.2.2" evidence="4"/>
<dbReference type="GO" id="GO:0005524">
    <property type="term" value="F:ATP binding"/>
    <property type="evidence" value="ECO:0007669"/>
    <property type="project" value="UniProtKB-KW"/>
</dbReference>
<evidence type="ECO:0000259" key="12">
    <source>
        <dbReference type="PROSITE" id="PS50880"/>
    </source>
</evidence>
<keyword evidence="7" id="KW-0067">ATP-binding</keyword>
<keyword evidence="9" id="KW-0799">Topoisomerase</keyword>
<dbReference type="NCBIfam" id="NF004189">
    <property type="entry name" value="PRK05644.1"/>
    <property type="match status" value="1"/>
</dbReference>
<evidence type="ECO:0000256" key="11">
    <source>
        <dbReference type="ARBA" id="ARBA00023235"/>
    </source>
</evidence>
<evidence type="ECO:0000256" key="3">
    <source>
        <dbReference type="ARBA" id="ARBA00010708"/>
    </source>
</evidence>
<evidence type="ECO:0000256" key="5">
    <source>
        <dbReference type="ARBA" id="ARBA00022723"/>
    </source>
</evidence>
<dbReference type="InterPro" id="IPR000565">
    <property type="entry name" value="Topo_IIA_B"/>
</dbReference>
<evidence type="ECO:0000256" key="2">
    <source>
        <dbReference type="ARBA" id="ARBA00001946"/>
    </source>
</evidence>
<dbReference type="CDD" id="cd00822">
    <property type="entry name" value="TopoII_Trans_DNA_gyrase"/>
    <property type="match status" value="1"/>
</dbReference>
<dbReference type="InterPro" id="IPR003594">
    <property type="entry name" value="HATPase_dom"/>
</dbReference>
<dbReference type="InterPro" id="IPR013759">
    <property type="entry name" value="Topo_IIA_B_C"/>
</dbReference>
<evidence type="ECO:0000256" key="4">
    <source>
        <dbReference type="ARBA" id="ARBA00012895"/>
    </source>
</evidence>
<dbReference type="PANTHER" id="PTHR45866:SF1">
    <property type="entry name" value="DNA GYRASE SUBUNIT B, MITOCHONDRIAL"/>
    <property type="match status" value="1"/>
</dbReference>
<dbReference type="CDD" id="cd16928">
    <property type="entry name" value="HATPase_GyrB-like"/>
    <property type="match status" value="1"/>
</dbReference>
<dbReference type="InterPro" id="IPR018522">
    <property type="entry name" value="TopoIIA_CS"/>
</dbReference>
<accession>A0A2J6WM62</accession>
<evidence type="ECO:0000256" key="1">
    <source>
        <dbReference type="ARBA" id="ARBA00000185"/>
    </source>
</evidence>
<keyword evidence="11" id="KW-0413">Isomerase</keyword>
<dbReference type="InterPro" id="IPR006171">
    <property type="entry name" value="TOPRIM_dom"/>
</dbReference>
<sequence>MSELLNNAENSYSEESIKVLEGLEAVRQRPGMYIGSIDVKGLHHLVYEVVDNSIDEAMAGFCKNIFVTLHVDGSVTVEDDGRGIPVGIHPTAKKPTVEVVMTTLHAGGKFNSGAYFASGGLHGVGVSVVNALSEYLEVTVKRDGKVYFQRYERGVPVTEFKEIGKTDKTGTKVRFKPDPDIFETTEFHFDSLSKRFRELAFLNSGIRIKAVDEASEKVHDFCFDGGIVSYIKFLNKGKELLFDDPIYVSGKYENVVVECVILYNTSFDEKIISFVNNIHTEEGGTHEAGFKSAFTKAFNNFINKYNLLKDKISLEGDDVREGMSAIVSIKLNEPMFEGQTKSKLGSSIGKVAVESVLGSFLPDFFEENSVIVKKILDKAVQAYRAREAAKKAKELTRRKNALDVSTLPGKLADCQEKDPAISEIFIVEGDSAGGSAKQCRDRRFQAILPLKGKILNVEKARYDKLLSNNEIKTIITALGCGIGKEDFDLNKLRYHKIIIMTDADVDGAHISTLLL</sequence>
<dbReference type="InterPro" id="IPR020568">
    <property type="entry name" value="Ribosomal_Su5_D2-typ_SF"/>
</dbReference>
<evidence type="ECO:0000256" key="6">
    <source>
        <dbReference type="ARBA" id="ARBA00022741"/>
    </source>
</evidence>
<dbReference type="Pfam" id="PF02518">
    <property type="entry name" value="HATPase_c"/>
    <property type="match status" value="1"/>
</dbReference>
<comment type="cofactor">
    <cofactor evidence="2">
        <name>Mg(2+)</name>
        <dbReference type="ChEBI" id="CHEBI:18420"/>
    </cofactor>
</comment>
<dbReference type="FunFam" id="3.30.230.10:FF:000005">
    <property type="entry name" value="DNA gyrase subunit B"/>
    <property type="match status" value="1"/>
</dbReference>
<dbReference type="EMBL" id="PNIN01000039">
    <property type="protein sequence ID" value="PMP71497.1"/>
    <property type="molecule type" value="Genomic_DNA"/>
</dbReference>
<protein>
    <recommendedName>
        <fullName evidence="4">DNA topoisomerase (ATP-hydrolyzing)</fullName>
        <ecNumber evidence="4">5.6.2.2</ecNumber>
    </recommendedName>
</protein>
<dbReference type="FunFam" id="3.30.565.10:FF:000002">
    <property type="entry name" value="DNA gyrase subunit B"/>
    <property type="match status" value="1"/>
</dbReference>
<evidence type="ECO:0000256" key="8">
    <source>
        <dbReference type="ARBA" id="ARBA00022842"/>
    </source>
</evidence>
<keyword evidence="8" id="KW-0460">Magnesium</keyword>
<dbReference type="Gene3D" id="3.30.230.10">
    <property type="match status" value="1"/>
</dbReference>
<feature type="domain" description="Toprim" evidence="12">
    <location>
        <begin position="422"/>
        <end position="515"/>
    </location>
</feature>
<feature type="non-terminal residue" evidence="13">
    <location>
        <position position="515"/>
    </location>
</feature>
<dbReference type="Gene3D" id="3.30.565.10">
    <property type="entry name" value="Histidine kinase-like ATPase, C-terminal domain"/>
    <property type="match status" value="1"/>
</dbReference>
<dbReference type="InterPro" id="IPR001241">
    <property type="entry name" value="Topo_IIA"/>
</dbReference>
<comment type="catalytic activity">
    <reaction evidence="1">
        <text>ATP-dependent breakage, passage and rejoining of double-stranded DNA.</text>
        <dbReference type="EC" id="5.6.2.2"/>
    </reaction>
</comment>
<keyword evidence="6" id="KW-0547">Nucleotide-binding</keyword>
<dbReference type="GO" id="GO:0006265">
    <property type="term" value="P:DNA topological change"/>
    <property type="evidence" value="ECO:0007669"/>
    <property type="project" value="InterPro"/>
</dbReference>
<evidence type="ECO:0000313" key="13">
    <source>
        <dbReference type="EMBL" id="PMP71497.1"/>
    </source>
</evidence>
<dbReference type="Gene3D" id="3.40.50.670">
    <property type="match status" value="1"/>
</dbReference>
<evidence type="ECO:0000313" key="14">
    <source>
        <dbReference type="Proteomes" id="UP000242881"/>
    </source>
</evidence>
<dbReference type="InterPro" id="IPR013506">
    <property type="entry name" value="Topo_IIA_bsu_dom2"/>
</dbReference>
<dbReference type="SUPFAM" id="SSF56719">
    <property type="entry name" value="Type II DNA topoisomerase"/>
    <property type="match status" value="1"/>
</dbReference>
<dbReference type="InterPro" id="IPR036890">
    <property type="entry name" value="HATPase_C_sf"/>
</dbReference>
<gene>
    <name evidence="13" type="ORF">C0187_03700</name>
</gene>
<dbReference type="GO" id="GO:0046872">
    <property type="term" value="F:metal ion binding"/>
    <property type="evidence" value="ECO:0007669"/>
    <property type="project" value="UniProtKB-KW"/>
</dbReference>